<dbReference type="SFLD" id="SFLDF00002">
    <property type="entry name" value="enolase"/>
    <property type="match status" value="1"/>
</dbReference>
<dbReference type="InterPro" id="IPR000941">
    <property type="entry name" value="Enolase"/>
</dbReference>
<evidence type="ECO:0000259" key="11">
    <source>
        <dbReference type="SMART" id="SM01192"/>
    </source>
</evidence>
<feature type="binding site" evidence="10">
    <location>
        <position position="340"/>
    </location>
    <ligand>
        <name>(2R)-2-phosphoglycerate</name>
        <dbReference type="ChEBI" id="CHEBI:58289"/>
    </ligand>
</feature>
<feature type="binding site" evidence="10">
    <location>
        <position position="369"/>
    </location>
    <ligand>
        <name>(2R)-2-phosphoglycerate</name>
        <dbReference type="ChEBI" id="CHEBI:58289"/>
    </ligand>
</feature>
<protein>
    <recommendedName>
        <fullName evidence="4 10">Enolase</fullName>
        <ecNumber evidence="3 10">4.2.1.11</ecNumber>
    </recommendedName>
    <alternativeName>
        <fullName evidence="10">2-phospho-D-glycerate hydro-lyase</fullName>
    </alternativeName>
    <alternativeName>
        <fullName evidence="10">2-phosphoglycerate dehydratase</fullName>
    </alternativeName>
</protein>
<evidence type="ECO:0000256" key="10">
    <source>
        <dbReference type="HAMAP-Rule" id="MF_00318"/>
    </source>
</evidence>
<keyword evidence="5 10" id="KW-0964">Secreted</keyword>
<feature type="binding site" evidence="10">
    <location>
        <position position="242"/>
    </location>
    <ligand>
        <name>Mg(2+)</name>
        <dbReference type="ChEBI" id="CHEBI:18420"/>
    </ligand>
</feature>
<organism evidence="13 14">
    <name type="scientific">Chitinophaga rhizophila</name>
    <dbReference type="NCBI Taxonomy" id="2866212"/>
    <lineage>
        <taxon>Bacteria</taxon>
        <taxon>Pseudomonadati</taxon>
        <taxon>Bacteroidota</taxon>
        <taxon>Chitinophagia</taxon>
        <taxon>Chitinophagales</taxon>
        <taxon>Chitinophagaceae</taxon>
        <taxon>Chitinophaga</taxon>
    </lineage>
</organism>
<feature type="active site" description="Proton donor" evidence="10">
    <location>
        <position position="205"/>
    </location>
</feature>
<dbReference type="SUPFAM" id="SSF51604">
    <property type="entry name" value="Enolase C-terminal domain-like"/>
    <property type="match status" value="1"/>
</dbReference>
<name>A0ABS7GFP3_9BACT</name>
<evidence type="ECO:0000256" key="5">
    <source>
        <dbReference type="ARBA" id="ARBA00022525"/>
    </source>
</evidence>
<keyword evidence="14" id="KW-1185">Reference proteome</keyword>
<dbReference type="Proteomes" id="UP000812961">
    <property type="component" value="Unassembled WGS sequence"/>
</dbReference>
<comment type="catalytic activity">
    <reaction evidence="10">
        <text>(2R)-2-phosphoglycerate = phosphoenolpyruvate + H2O</text>
        <dbReference type="Rhea" id="RHEA:10164"/>
        <dbReference type="ChEBI" id="CHEBI:15377"/>
        <dbReference type="ChEBI" id="CHEBI:58289"/>
        <dbReference type="ChEBI" id="CHEBI:58702"/>
        <dbReference type="EC" id="4.2.1.11"/>
    </reaction>
</comment>
<dbReference type="PANTHER" id="PTHR11902">
    <property type="entry name" value="ENOLASE"/>
    <property type="match status" value="1"/>
</dbReference>
<dbReference type="InterPro" id="IPR020811">
    <property type="entry name" value="Enolase_N"/>
</dbReference>
<comment type="pathway">
    <text evidence="1 10">Carbohydrate degradation; glycolysis; pyruvate from D-glyceraldehyde 3-phosphate: step 4/5.</text>
</comment>
<evidence type="ECO:0000256" key="7">
    <source>
        <dbReference type="ARBA" id="ARBA00023152"/>
    </source>
</evidence>
<dbReference type="SUPFAM" id="SSF54826">
    <property type="entry name" value="Enolase N-terminal domain-like"/>
    <property type="match status" value="1"/>
</dbReference>
<dbReference type="EC" id="4.2.1.11" evidence="3 10"/>
<dbReference type="PROSITE" id="PS00164">
    <property type="entry name" value="ENOLASE"/>
    <property type="match status" value="1"/>
</dbReference>
<dbReference type="PIRSF" id="PIRSF001400">
    <property type="entry name" value="Enolase"/>
    <property type="match status" value="1"/>
</dbReference>
<evidence type="ECO:0000256" key="1">
    <source>
        <dbReference type="ARBA" id="ARBA00005031"/>
    </source>
</evidence>
<feature type="binding site" evidence="10">
    <location>
        <position position="288"/>
    </location>
    <ligand>
        <name>Mg(2+)</name>
        <dbReference type="ChEBI" id="CHEBI:18420"/>
    </ligand>
</feature>
<evidence type="ECO:0000313" key="13">
    <source>
        <dbReference type="EMBL" id="MBW8686512.1"/>
    </source>
</evidence>
<dbReference type="Pfam" id="PF00113">
    <property type="entry name" value="Enolase_C"/>
    <property type="match status" value="1"/>
</dbReference>
<dbReference type="PRINTS" id="PR00148">
    <property type="entry name" value="ENOLASE"/>
</dbReference>
<evidence type="ECO:0000313" key="14">
    <source>
        <dbReference type="Proteomes" id="UP000812961"/>
    </source>
</evidence>
<proteinExistence type="inferred from homology"/>
<reference evidence="13 14" key="1">
    <citation type="submission" date="2021-08" db="EMBL/GenBank/DDBJ databases">
        <title>The genome sequence of Chitinophaga sp. B61.</title>
        <authorList>
            <person name="Zhang X."/>
        </authorList>
    </citation>
    <scope>NUCLEOTIDE SEQUENCE [LARGE SCALE GENOMIC DNA]</scope>
    <source>
        <strain evidence="13 14">B61</strain>
    </source>
</reference>
<dbReference type="InterPro" id="IPR020809">
    <property type="entry name" value="Enolase_CS"/>
</dbReference>
<feature type="binding site" evidence="10">
    <location>
        <position position="391"/>
    </location>
    <ligand>
        <name>(2R)-2-phosphoglycerate</name>
        <dbReference type="ChEBI" id="CHEBI:58289"/>
    </ligand>
</feature>
<evidence type="ECO:0000256" key="6">
    <source>
        <dbReference type="ARBA" id="ARBA00022842"/>
    </source>
</evidence>
<feature type="binding site" evidence="10">
    <location>
        <position position="163"/>
    </location>
    <ligand>
        <name>(2R)-2-phosphoglycerate</name>
        <dbReference type="ChEBI" id="CHEBI:58289"/>
    </ligand>
</feature>
<feature type="domain" description="Enolase C-terminal TIM barrel" evidence="11">
    <location>
        <begin position="139"/>
        <end position="428"/>
    </location>
</feature>
<comment type="function">
    <text evidence="9 10">Catalyzes the reversible conversion of 2-phosphoglycerate (2-PG) into phosphoenolpyruvate (PEP). It is essential for the degradation of carbohydrates via glycolysis.</text>
</comment>
<dbReference type="CDD" id="cd03313">
    <property type="entry name" value="enolase"/>
    <property type="match status" value="1"/>
</dbReference>
<feature type="binding site" evidence="10">
    <location>
        <position position="370"/>
    </location>
    <ligand>
        <name>(2R)-2-phosphoglycerate</name>
        <dbReference type="ChEBI" id="CHEBI:58289"/>
    </ligand>
</feature>
<dbReference type="GO" id="GO:0004634">
    <property type="term" value="F:phosphopyruvate hydratase activity"/>
    <property type="evidence" value="ECO:0007669"/>
    <property type="project" value="UniProtKB-EC"/>
</dbReference>
<gene>
    <name evidence="10 13" type="primary">eno</name>
    <name evidence="13" type="ORF">K1Y79_19385</name>
</gene>
<dbReference type="NCBIfam" id="TIGR01060">
    <property type="entry name" value="eno"/>
    <property type="match status" value="1"/>
</dbReference>
<keyword evidence="10" id="KW-0963">Cytoplasm</keyword>
<dbReference type="InterPro" id="IPR020810">
    <property type="entry name" value="Enolase_C"/>
</dbReference>
<evidence type="ECO:0000256" key="2">
    <source>
        <dbReference type="ARBA" id="ARBA00009604"/>
    </source>
</evidence>
<keyword evidence="10" id="KW-0479">Metal-binding</keyword>
<keyword evidence="8 10" id="KW-0456">Lyase</keyword>
<dbReference type="Gene3D" id="3.20.20.120">
    <property type="entry name" value="Enolase-like C-terminal domain"/>
    <property type="match status" value="1"/>
</dbReference>
<evidence type="ECO:0000256" key="3">
    <source>
        <dbReference type="ARBA" id="ARBA00012058"/>
    </source>
</evidence>
<dbReference type="PANTHER" id="PTHR11902:SF1">
    <property type="entry name" value="ENOLASE"/>
    <property type="match status" value="1"/>
</dbReference>
<feature type="binding site" evidence="10">
    <location>
        <position position="315"/>
    </location>
    <ligand>
        <name>Mg(2+)</name>
        <dbReference type="ChEBI" id="CHEBI:18420"/>
    </ligand>
</feature>
<dbReference type="SMART" id="SM01192">
    <property type="entry name" value="Enolase_C"/>
    <property type="match status" value="1"/>
</dbReference>
<dbReference type="RefSeq" id="WP_220251812.1">
    <property type="nucleotide sequence ID" value="NZ_JAICCF010000003.1"/>
</dbReference>
<dbReference type="SFLD" id="SFLDS00001">
    <property type="entry name" value="Enolase"/>
    <property type="match status" value="1"/>
</dbReference>
<feature type="active site" description="Proton acceptor" evidence="10">
    <location>
        <position position="340"/>
    </location>
</feature>
<sequence length="430" mass="46451">MSTISSIHARQILDSRGNPTVEVDVTTEDGHFGRAAVPSGASTGKHEAVELRDNDKAVYMGKGVIQAVNNVNDIIAEELVGWDVKDQAGIDKFLIELDGTENKGKLGANATLAVSMAVAKAAADEANLPLYRYLGGVNATTLPIPLMNIINGGVHADNKIDFQEFMIVPVGASSFSEGLRWGVEVFHHLKSVLKKKGYSTNVGDEGGFAPEIQSNEEAIETVIAAIEAAGYKPGEQISIALDAASSEMFNDADKTYKFYKSSGKVISSEEMVAFWAEWCKKYPIVSIEDGMAEDDWDGWKKLTEAVGSTVQLVGDDLFVTNVKRLKTGIDQNIANSILIKVNQIGTVTETIDAVNMAHKAGYTSIMSHRSGETEDTTIADLAVALNCGQIKTGSASRTDRMAKYNQLLRIEEELDNVAYYPGKSVKFGKK</sequence>
<dbReference type="EMBL" id="JAICCF010000003">
    <property type="protein sequence ID" value="MBW8686512.1"/>
    <property type="molecule type" value="Genomic_DNA"/>
</dbReference>
<dbReference type="InterPro" id="IPR029017">
    <property type="entry name" value="Enolase-like_N"/>
</dbReference>
<keyword evidence="7 10" id="KW-0324">Glycolysis</keyword>
<evidence type="ECO:0000256" key="9">
    <source>
        <dbReference type="ARBA" id="ARBA00045763"/>
    </source>
</evidence>
<comment type="subcellular location">
    <subcellularLocation>
        <location evidence="10">Cytoplasm</location>
    </subcellularLocation>
    <subcellularLocation>
        <location evidence="10">Secreted</location>
    </subcellularLocation>
    <subcellularLocation>
        <location evidence="10">Cell surface</location>
    </subcellularLocation>
    <text evidence="10">Fractions of enolase are present in both the cytoplasm and on the cell surface.</text>
</comment>
<dbReference type="Gene3D" id="3.30.390.10">
    <property type="entry name" value="Enolase-like, N-terminal domain"/>
    <property type="match status" value="1"/>
</dbReference>
<dbReference type="SFLD" id="SFLDG00178">
    <property type="entry name" value="enolase"/>
    <property type="match status" value="1"/>
</dbReference>
<feature type="domain" description="Enolase N-terminal" evidence="12">
    <location>
        <begin position="4"/>
        <end position="134"/>
    </location>
</feature>
<comment type="caution">
    <text evidence="13">The sequence shown here is derived from an EMBL/GenBank/DDBJ whole genome shotgun (WGS) entry which is preliminary data.</text>
</comment>
<comment type="cofactor">
    <cofactor evidence="10">
        <name>Mg(2+)</name>
        <dbReference type="ChEBI" id="CHEBI:18420"/>
    </cofactor>
    <text evidence="10">Binds a second Mg(2+) ion via substrate during catalysis.</text>
</comment>
<keyword evidence="6 10" id="KW-0460">Magnesium</keyword>
<dbReference type="SMART" id="SM01193">
    <property type="entry name" value="Enolase_N"/>
    <property type="match status" value="1"/>
</dbReference>
<comment type="similarity">
    <text evidence="2 10">Belongs to the enolase family.</text>
</comment>
<dbReference type="HAMAP" id="MF_00318">
    <property type="entry name" value="Enolase"/>
    <property type="match status" value="1"/>
</dbReference>
<dbReference type="Pfam" id="PF03952">
    <property type="entry name" value="Enolase_N"/>
    <property type="match status" value="1"/>
</dbReference>
<evidence type="ECO:0000259" key="12">
    <source>
        <dbReference type="SMART" id="SM01193"/>
    </source>
</evidence>
<accession>A0ABS7GFP3</accession>
<evidence type="ECO:0000256" key="4">
    <source>
        <dbReference type="ARBA" id="ARBA00017068"/>
    </source>
</evidence>
<evidence type="ECO:0000256" key="8">
    <source>
        <dbReference type="ARBA" id="ARBA00023239"/>
    </source>
</evidence>
<dbReference type="InterPro" id="IPR036849">
    <property type="entry name" value="Enolase-like_C_sf"/>
</dbReference>